<dbReference type="CDD" id="cd09274">
    <property type="entry name" value="RNase_HI_RT_Ty3"/>
    <property type="match status" value="1"/>
</dbReference>
<dbReference type="InterPro" id="IPR041588">
    <property type="entry name" value="Integrase_H2C2"/>
</dbReference>
<feature type="compositionally biased region" description="Low complexity" evidence="13">
    <location>
        <begin position="941"/>
        <end position="958"/>
    </location>
</feature>
<dbReference type="STRING" id="35525.A0A164NZV4"/>
<dbReference type="Pfam" id="PF17919">
    <property type="entry name" value="RT_RNaseH_2"/>
    <property type="match status" value="1"/>
</dbReference>
<sequence length="1996" mass="224828">MISCFWVGPGLSWSELLLHVLEALLKFGCLRAVRRMYAYARLVSLDSHCGQYGLLDQHFEGIELFMFQTGLQITSKALYKPIHHPPIPSLDAVLNNPALDGLGLSNLTFDSVIDHSNSSQQQQPHPARRSSRMQPSLRIIVYDQMHGCIVLSRVSLLANTQSGKYYIWRSQRDCKNNNEALEEKFLICASFASCKCSTLLSPSLQATDIGTSSRASGETLPTCPTCGHPPVQKKKKKRSQGNKDRKNKYNREERALKRRDEKEAKKQQADGSIPEEWQPRVVRVLETPFVPSTDCNGSSSSAVVTTSKEWEPRIVRVLEEPSIPLPDLNGNSVSDFKRGRIRQHQTVQPWGTKELKSPEEIEAWKATQSAVAGISSELEQVAVEEGPHLEAEAELDIGGPEYTELVTQPLPVRPDQSAFLYERYIQNAEVEQRIREERNDSCSLRCGCAAGNNCNNQPTIANQQNLIDAIVALTAQMAVQNGAMGGQPDYRRAAKDIPMFSGNPAEDVDDWIADIDRVALVEGWNENIKRRAVISKLGGIAKNWQDLTGNALPHWEDWLERFEATFRPHLTLVEWGVKIEGRRQLPGESGAQYALEKTKLCRLCPHPLKEPEVVFYLICGIQLVEQRSALMSNPPDTIANFIDTIQRLEQLGGPAMDFAGNTTPTSATEKQLLTKILSQLPVHYAIPCRRARDLAVRDGVYSPTRGCYSCNQVGHIARDCPMPPKQNCYRCGKPGHLSHDCNLTPHSGNGPVVGSIGPCEVKGINYRERLPNVTVIMRLQEVEAMGFEIMPLDDKILRMADQSVTRCYGNVRFNVRFKGTEVELRTVYVLWDSVSPLILGADWLIESGVSVQAEDGRLTAHPPLRNEPQHEETDFRVQKQILLDDHFSLHKTVSNMEDEMNRMKEEINKIHTLQSSGVEPERTKLENLPAIPKKKRRIRIKSTQSTETSSDVTSSDCTGNLHGSDEEPGLFSPWPRTNSVPTHEGGTLVVSADRDIPAGTMAYVSVETLTSNQGLIATIAAFSAEPGQEWVVPSCITEVTDGTFQLPIVNVGQRTLKFRKGRKIVCGNSPVTVEELGSTMDECFPYVGVVTQESHPLPNWSINSDLAEEEREQLHNLLLEFRECFYPPENELSSTNLVQHTINVGEALPIHLPPHRMSVRERVVVRELVDDMLERGIIEPSFSPWSSPVVLVRKKTGEVRFCVDYRRLNEVTKKDVYPLPRIDDILDRLGGAKYFSQLDLASGYWQVRMDPAHKERTAFVTADGLYEFNRMPFVLCNAPATFQRLMDRVLADLKWDQCLVYLDDVVVFGSNFAEHQERLRSVLAAIRRSNLSLKTTKCRFAVTEMTILGHVINQEGLHPDPEKQRAIREFPRPVKVSQLRGFLGLASYYRRFIKNFASMAQPLHSLLKKSHVWSQESWTDAAEASFQQLKDMLASTPILVPFRDDWQCELRTDASREGIGAVLLQIKDGKEETVAFISRRLNPAESNYDSNELECLAVVWALQKLRHYVHGRPGELIVVTDNSAVAWMQKKTQVGNKFSRLVAIIAEYGAVFKHRRGTCNQVADALSRNPVGEPEEQGDDGGLFACTVTHKISGKEDIRIRQWEDEELRPILARMVSTEATDNGEQPNSSYEVKDGILYKRVARGKRKLLLVVPRCSRRKFLEDGHAGSTGCHHGLAKTLARIGSRCWWARWIKHVRAYVKKCPYCQLFKRDVGRAVGYLQPIEPTSVPFERWGIDHIGPLTVTQNGNRHILVCVDYATRWVVVQPVPNTSAGLVKDFLLNKIVWFVRNASIQTDRVNAAANTKKKQEKQKRLYDGKRREASSYSVGDLVLVRRNTRKKGKCGKFIAKYVGPLQVVKRLTEVTYRVTNIPGQSTRKRLVIFPAHVSQMKPYLAGYCSRSEDSKVNSIDDESCVSGETTNGESSVSEEVEGTDDSEGDSPEEEREINGRPVIPDESVEPTRWLKWNRNPPRWQRDYVVSNDQEDDSPHVTFLEYISA</sequence>
<dbReference type="InterPro" id="IPR012337">
    <property type="entry name" value="RNaseH-like_sf"/>
</dbReference>
<dbReference type="FunFam" id="3.30.70.270:FF:000020">
    <property type="entry name" value="Transposon Tf2-6 polyprotein-like Protein"/>
    <property type="match status" value="1"/>
</dbReference>
<dbReference type="InterPro" id="IPR050951">
    <property type="entry name" value="Retrovirus_Pol_polyprotein"/>
</dbReference>
<evidence type="ECO:0000256" key="13">
    <source>
        <dbReference type="SAM" id="MobiDB-lite"/>
    </source>
</evidence>
<feature type="domain" description="Reverse transcriptase" evidence="15">
    <location>
        <begin position="1173"/>
        <end position="1352"/>
    </location>
</feature>
<dbReference type="Gene3D" id="4.10.60.10">
    <property type="entry name" value="Zinc finger, CCHC-type"/>
    <property type="match status" value="1"/>
</dbReference>
<comment type="caution">
    <text evidence="17">The sequence shown here is derived from an EMBL/GenBank/DDBJ whole genome shotgun (WGS) entry which is preliminary data.</text>
</comment>
<keyword evidence="5" id="KW-0540">Nuclease</keyword>
<evidence type="ECO:0000256" key="6">
    <source>
        <dbReference type="ARBA" id="ARBA00022750"/>
    </source>
</evidence>
<dbReference type="GO" id="GO:0003677">
    <property type="term" value="F:DNA binding"/>
    <property type="evidence" value="ECO:0007669"/>
    <property type="project" value="UniProtKB-KW"/>
</dbReference>
<dbReference type="Proteomes" id="UP000076858">
    <property type="component" value="Unassembled WGS sequence"/>
</dbReference>
<proteinExistence type="predicted"/>
<evidence type="ECO:0000259" key="14">
    <source>
        <dbReference type="PROSITE" id="PS50158"/>
    </source>
</evidence>
<dbReference type="GO" id="GO:0004190">
    <property type="term" value="F:aspartic-type endopeptidase activity"/>
    <property type="evidence" value="ECO:0007669"/>
    <property type="project" value="UniProtKB-KW"/>
</dbReference>
<dbReference type="InterPro" id="IPR043128">
    <property type="entry name" value="Rev_trsase/Diguanyl_cyclase"/>
</dbReference>
<dbReference type="SUPFAM" id="SSF56672">
    <property type="entry name" value="DNA/RNA polymerases"/>
    <property type="match status" value="1"/>
</dbReference>
<keyword evidence="6" id="KW-0064">Aspartyl protease</keyword>
<gene>
    <name evidence="17" type="ORF">APZ42_030171</name>
</gene>
<keyword evidence="12" id="KW-0862">Zinc</keyword>
<dbReference type="CDD" id="cd01647">
    <property type="entry name" value="RT_LTR"/>
    <property type="match status" value="1"/>
</dbReference>
<keyword evidence="11" id="KW-0511">Multifunctional enzyme</keyword>
<dbReference type="Gene3D" id="3.30.420.10">
    <property type="entry name" value="Ribonuclease H-like superfamily/Ribonuclease H"/>
    <property type="match status" value="1"/>
</dbReference>
<dbReference type="PROSITE" id="PS50878">
    <property type="entry name" value="RT_POL"/>
    <property type="match status" value="1"/>
</dbReference>
<feature type="compositionally biased region" description="Basic residues" evidence="13">
    <location>
        <begin position="231"/>
        <end position="240"/>
    </location>
</feature>
<dbReference type="EMBL" id="LRGB01002761">
    <property type="protein sequence ID" value="KZS06388.1"/>
    <property type="molecule type" value="Genomic_DNA"/>
</dbReference>
<keyword evidence="10" id="KW-0238">DNA-binding</keyword>
<dbReference type="GO" id="GO:0008270">
    <property type="term" value="F:zinc ion binding"/>
    <property type="evidence" value="ECO:0007669"/>
    <property type="project" value="UniProtKB-KW"/>
</dbReference>
<dbReference type="OrthoDB" id="6755130at2759"/>
<reference evidence="17 18" key="1">
    <citation type="submission" date="2016-03" db="EMBL/GenBank/DDBJ databases">
        <title>EvidentialGene: Evidence-directed Construction of Genes on Genomes.</title>
        <authorList>
            <person name="Gilbert D.G."/>
            <person name="Choi J.-H."/>
            <person name="Mockaitis K."/>
            <person name="Colbourne J."/>
            <person name="Pfrender M."/>
        </authorList>
    </citation>
    <scope>NUCLEOTIDE SEQUENCE [LARGE SCALE GENOMIC DNA]</scope>
    <source>
        <strain evidence="17 18">Xinb3</strain>
        <tissue evidence="17">Complete organism</tissue>
    </source>
</reference>
<evidence type="ECO:0000259" key="16">
    <source>
        <dbReference type="PROSITE" id="PS50994"/>
    </source>
</evidence>
<evidence type="ECO:0000256" key="8">
    <source>
        <dbReference type="ARBA" id="ARBA00022801"/>
    </source>
</evidence>
<dbReference type="InterPro" id="IPR001878">
    <property type="entry name" value="Znf_CCHC"/>
</dbReference>
<evidence type="ECO:0000256" key="7">
    <source>
        <dbReference type="ARBA" id="ARBA00022759"/>
    </source>
</evidence>
<keyword evidence="12" id="KW-0479">Metal-binding</keyword>
<dbReference type="InterPro" id="IPR001584">
    <property type="entry name" value="Integrase_cat-core"/>
</dbReference>
<keyword evidence="9" id="KW-0695">RNA-directed DNA polymerase</keyword>
<dbReference type="Gene3D" id="3.30.70.270">
    <property type="match status" value="2"/>
</dbReference>
<dbReference type="GO" id="GO:0004519">
    <property type="term" value="F:endonuclease activity"/>
    <property type="evidence" value="ECO:0007669"/>
    <property type="project" value="UniProtKB-KW"/>
</dbReference>
<evidence type="ECO:0000256" key="2">
    <source>
        <dbReference type="ARBA" id="ARBA00022670"/>
    </source>
</evidence>
<dbReference type="InterPro" id="IPR041577">
    <property type="entry name" value="RT_RNaseH_2"/>
</dbReference>
<keyword evidence="3" id="KW-0808">Transferase</keyword>
<name>A0A164NZV4_9CRUS</name>
<evidence type="ECO:0000256" key="1">
    <source>
        <dbReference type="ARBA" id="ARBA00012493"/>
    </source>
</evidence>
<evidence type="ECO:0000313" key="18">
    <source>
        <dbReference type="Proteomes" id="UP000076858"/>
    </source>
</evidence>
<dbReference type="SUPFAM" id="SSF53098">
    <property type="entry name" value="Ribonuclease H-like"/>
    <property type="match status" value="1"/>
</dbReference>
<dbReference type="EC" id="2.7.7.49" evidence="1"/>
<dbReference type="Gene3D" id="3.10.10.10">
    <property type="entry name" value="HIV Type 1 Reverse Transcriptase, subunit A, domain 1"/>
    <property type="match status" value="1"/>
</dbReference>
<dbReference type="InterPro" id="IPR000477">
    <property type="entry name" value="RT_dom"/>
</dbReference>
<feature type="region of interest" description="Disordered" evidence="13">
    <location>
        <begin position="1906"/>
        <end position="1959"/>
    </location>
</feature>
<dbReference type="Gene3D" id="1.10.340.70">
    <property type="match status" value="1"/>
</dbReference>
<keyword evidence="4" id="KW-0548">Nucleotidyltransferase</keyword>
<accession>A0A164NZV4</accession>
<dbReference type="GO" id="GO:0006508">
    <property type="term" value="P:proteolysis"/>
    <property type="evidence" value="ECO:0007669"/>
    <property type="project" value="UniProtKB-KW"/>
</dbReference>
<feature type="compositionally biased region" description="Acidic residues" evidence="13">
    <location>
        <begin position="1924"/>
        <end position="1943"/>
    </location>
</feature>
<dbReference type="Gene3D" id="3.10.20.370">
    <property type="match status" value="1"/>
</dbReference>
<evidence type="ECO:0000313" key="17">
    <source>
        <dbReference type="EMBL" id="KZS06388.1"/>
    </source>
</evidence>
<evidence type="ECO:0000256" key="5">
    <source>
        <dbReference type="ARBA" id="ARBA00022722"/>
    </source>
</evidence>
<evidence type="ECO:0000256" key="4">
    <source>
        <dbReference type="ARBA" id="ARBA00022695"/>
    </source>
</evidence>
<feature type="domain" description="CCHC-type" evidence="14">
    <location>
        <begin position="728"/>
        <end position="741"/>
    </location>
</feature>
<dbReference type="Pfam" id="PF00078">
    <property type="entry name" value="RVT_1"/>
    <property type="match status" value="1"/>
</dbReference>
<feature type="compositionally biased region" description="Low complexity" evidence="13">
    <location>
        <begin position="1914"/>
        <end position="1923"/>
    </location>
</feature>
<dbReference type="GO" id="GO:0042575">
    <property type="term" value="C:DNA polymerase complex"/>
    <property type="evidence" value="ECO:0007669"/>
    <property type="project" value="UniProtKB-ARBA"/>
</dbReference>
<evidence type="ECO:0000256" key="3">
    <source>
        <dbReference type="ARBA" id="ARBA00022679"/>
    </source>
</evidence>
<feature type="domain" description="Integrase catalytic" evidence="16">
    <location>
        <begin position="1725"/>
        <end position="1796"/>
    </location>
</feature>
<feature type="compositionally biased region" description="Basic and acidic residues" evidence="13">
    <location>
        <begin position="241"/>
        <end position="268"/>
    </location>
</feature>
<feature type="region of interest" description="Disordered" evidence="13">
    <location>
        <begin position="930"/>
        <end position="985"/>
    </location>
</feature>
<dbReference type="GO" id="GO:0015074">
    <property type="term" value="P:DNA integration"/>
    <property type="evidence" value="ECO:0007669"/>
    <property type="project" value="InterPro"/>
</dbReference>
<dbReference type="InterPro" id="IPR036875">
    <property type="entry name" value="Znf_CCHC_sf"/>
</dbReference>
<evidence type="ECO:0000259" key="15">
    <source>
        <dbReference type="PROSITE" id="PS50878"/>
    </source>
</evidence>
<evidence type="ECO:0000256" key="10">
    <source>
        <dbReference type="ARBA" id="ARBA00023125"/>
    </source>
</evidence>
<dbReference type="SMART" id="SM00343">
    <property type="entry name" value="ZnF_C2HC"/>
    <property type="match status" value="2"/>
</dbReference>
<evidence type="ECO:0000256" key="12">
    <source>
        <dbReference type="PROSITE-ProRule" id="PRU00047"/>
    </source>
</evidence>
<evidence type="ECO:0000256" key="9">
    <source>
        <dbReference type="ARBA" id="ARBA00022918"/>
    </source>
</evidence>
<evidence type="ECO:0000256" key="11">
    <source>
        <dbReference type="ARBA" id="ARBA00023268"/>
    </source>
</evidence>
<dbReference type="InterPro" id="IPR043502">
    <property type="entry name" value="DNA/RNA_pol_sf"/>
</dbReference>
<dbReference type="PANTHER" id="PTHR37984">
    <property type="entry name" value="PROTEIN CBG26694"/>
    <property type="match status" value="1"/>
</dbReference>
<feature type="region of interest" description="Disordered" evidence="13">
    <location>
        <begin position="210"/>
        <end position="278"/>
    </location>
</feature>
<protein>
    <recommendedName>
        <fullName evidence="1">RNA-directed DNA polymerase</fullName>
        <ecNumber evidence="1">2.7.7.49</ecNumber>
    </recommendedName>
</protein>
<keyword evidence="18" id="KW-1185">Reference proteome</keyword>
<dbReference type="FunFam" id="3.10.10.10:FF:000007">
    <property type="entry name" value="Retrovirus-related Pol polyprotein from transposon 17.6-like Protein"/>
    <property type="match status" value="1"/>
</dbReference>
<dbReference type="FunFam" id="1.10.340.70:FF:000001">
    <property type="entry name" value="Retrovirus-related Pol polyprotein from transposon gypsy-like Protein"/>
    <property type="match status" value="1"/>
</dbReference>
<dbReference type="Pfam" id="PF17921">
    <property type="entry name" value="Integrase_H2C2"/>
    <property type="match status" value="1"/>
</dbReference>
<dbReference type="SUPFAM" id="SSF57756">
    <property type="entry name" value="Retrovirus zinc finger-like domains"/>
    <property type="match status" value="1"/>
</dbReference>
<dbReference type="PROSITE" id="PS50994">
    <property type="entry name" value="INTEGRASE"/>
    <property type="match status" value="1"/>
</dbReference>
<keyword evidence="8" id="KW-0378">Hydrolase</keyword>
<keyword evidence="7" id="KW-0255">Endonuclease</keyword>
<dbReference type="GO" id="GO:0003964">
    <property type="term" value="F:RNA-directed DNA polymerase activity"/>
    <property type="evidence" value="ECO:0007669"/>
    <property type="project" value="UniProtKB-KW"/>
</dbReference>
<dbReference type="InterPro" id="IPR036397">
    <property type="entry name" value="RNaseH_sf"/>
</dbReference>
<dbReference type="FunFam" id="3.10.20.370:FF:000001">
    <property type="entry name" value="Retrovirus-related Pol polyprotein from transposon 17.6-like protein"/>
    <property type="match status" value="1"/>
</dbReference>
<keyword evidence="2" id="KW-0645">Protease</keyword>
<dbReference type="Pfam" id="PF00098">
    <property type="entry name" value="zf-CCHC"/>
    <property type="match status" value="2"/>
</dbReference>
<organism evidence="17 18">
    <name type="scientific">Daphnia magna</name>
    <dbReference type="NCBI Taxonomy" id="35525"/>
    <lineage>
        <taxon>Eukaryota</taxon>
        <taxon>Metazoa</taxon>
        <taxon>Ecdysozoa</taxon>
        <taxon>Arthropoda</taxon>
        <taxon>Crustacea</taxon>
        <taxon>Branchiopoda</taxon>
        <taxon>Diplostraca</taxon>
        <taxon>Cladocera</taxon>
        <taxon>Anomopoda</taxon>
        <taxon>Daphniidae</taxon>
        <taxon>Daphnia</taxon>
    </lineage>
</organism>
<feature type="domain" description="CCHC-type" evidence="14">
    <location>
        <begin position="707"/>
        <end position="721"/>
    </location>
</feature>
<dbReference type="PROSITE" id="PS50158">
    <property type="entry name" value="ZF_CCHC"/>
    <property type="match status" value="2"/>
</dbReference>
<dbReference type="PANTHER" id="PTHR37984:SF5">
    <property type="entry name" value="PROTEIN NYNRIN-LIKE"/>
    <property type="match status" value="1"/>
</dbReference>
<keyword evidence="12" id="KW-0863">Zinc-finger</keyword>